<name>A0A1G8GLZ7_9ACTN</name>
<evidence type="ECO:0008006" key="3">
    <source>
        <dbReference type="Google" id="ProtNLM"/>
    </source>
</evidence>
<protein>
    <recommendedName>
        <fullName evidence="3">Phytanoyl-CoA dioxygenase (PhyH)</fullName>
    </recommendedName>
</protein>
<evidence type="ECO:0000313" key="1">
    <source>
        <dbReference type="EMBL" id="SDH95409.1"/>
    </source>
</evidence>
<sequence>MLADEQVEAFVRDGFVKLEESVPRAVADEARELLWKRIGLPPGDPSRWTEPVVWTSDLDAQGPFLHFARSERLNAALDAVAGVGGWRPRGALGNIPVRFPHLPAADDCGWHIDLNTMLPDGQWTVSREPQTMLILTLLSEVGIDDAPTRIRVGSQRDTWAALGPAPMSHLDAGPLLDAASAARPVAYATGRPGDVYLCHPLTVHAAQPHRGDVPRFMAQTPVFLSAPLTPGGPSPLARALRDT</sequence>
<reference evidence="1 2" key="1">
    <citation type="submission" date="2016-10" db="EMBL/GenBank/DDBJ databases">
        <authorList>
            <person name="de Groot N.N."/>
        </authorList>
    </citation>
    <scope>NUCLEOTIDE SEQUENCE [LARGE SCALE GENOMIC DNA]</scope>
    <source>
        <strain evidence="1 2">CPCC 201354</strain>
    </source>
</reference>
<dbReference type="STRING" id="504805.SAMN05421505_1288"/>
<keyword evidence="2" id="KW-1185">Reference proteome</keyword>
<accession>A0A1G8GLZ7</accession>
<dbReference type="Proteomes" id="UP000198923">
    <property type="component" value="Unassembled WGS sequence"/>
</dbReference>
<gene>
    <name evidence="1" type="ORF">SAMN05421505_1288</name>
</gene>
<evidence type="ECO:0000313" key="2">
    <source>
        <dbReference type="Proteomes" id="UP000198923"/>
    </source>
</evidence>
<proteinExistence type="predicted"/>
<dbReference type="Gene3D" id="2.60.120.620">
    <property type="entry name" value="q2cbj1_9rhob like domain"/>
    <property type="match status" value="1"/>
</dbReference>
<dbReference type="AlphaFoldDB" id="A0A1G8GLZ7"/>
<dbReference type="EMBL" id="FNCN01000028">
    <property type="protein sequence ID" value="SDH95409.1"/>
    <property type="molecule type" value="Genomic_DNA"/>
</dbReference>
<organism evidence="1 2">
    <name type="scientific">Sinosporangium album</name>
    <dbReference type="NCBI Taxonomy" id="504805"/>
    <lineage>
        <taxon>Bacteria</taxon>
        <taxon>Bacillati</taxon>
        <taxon>Actinomycetota</taxon>
        <taxon>Actinomycetes</taxon>
        <taxon>Streptosporangiales</taxon>
        <taxon>Streptosporangiaceae</taxon>
        <taxon>Sinosporangium</taxon>
    </lineage>
</organism>
<dbReference type="SUPFAM" id="SSF51197">
    <property type="entry name" value="Clavaminate synthase-like"/>
    <property type="match status" value="1"/>
</dbReference>